<proteinExistence type="predicted"/>
<dbReference type="Proteomes" id="UP000245921">
    <property type="component" value="Unassembled WGS sequence"/>
</dbReference>
<organism evidence="1 2">
    <name type="scientific">Oceanotoga teriensis</name>
    <dbReference type="NCBI Taxonomy" id="515440"/>
    <lineage>
        <taxon>Bacteria</taxon>
        <taxon>Thermotogati</taxon>
        <taxon>Thermotogota</taxon>
        <taxon>Thermotogae</taxon>
        <taxon>Petrotogales</taxon>
        <taxon>Petrotogaceae</taxon>
        <taxon>Oceanotoga</taxon>
    </lineage>
</organism>
<keyword evidence="2" id="KW-1185">Reference proteome</keyword>
<dbReference type="Pfam" id="PF06949">
    <property type="entry name" value="DUF1292"/>
    <property type="match status" value="1"/>
</dbReference>
<evidence type="ECO:0000313" key="2">
    <source>
        <dbReference type="Proteomes" id="UP000245921"/>
    </source>
</evidence>
<comment type="caution">
    <text evidence="1">The sequence shown here is derived from an EMBL/GenBank/DDBJ whole genome shotgun (WGS) entry which is preliminary data.</text>
</comment>
<dbReference type="AlphaFoldDB" id="A0AA45HHU6"/>
<dbReference type="EMBL" id="QGGI01000018">
    <property type="protein sequence ID" value="PWJ88514.1"/>
    <property type="molecule type" value="Genomic_DNA"/>
</dbReference>
<dbReference type="RefSeq" id="WP_109605876.1">
    <property type="nucleotide sequence ID" value="NZ_JAMHJO010000003.1"/>
</dbReference>
<protein>
    <submittedName>
        <fullName evidence="1">Uncharacterized protein DUF1292</fullName>
    </submittedName>
</protein>
<evidence type="ECO:0000313" key="1">
    <source>
        <dbReference type="EMBL" id="PWJ88514.1"/>
    </source>
</evidence>
<accession>A0AA45HHU6</accession>
<dbReference type="InterPro" id="IPR009711">
    <property type="entry name" value="UPF0473"/>
</dbReference>
<gene>
    <name evidence="1" type="ORF">C7380_11826</name>
</gene>
<sequence length="110" mass="13068">MKEVDKIDFFTLNDEEGNEHHFMYIDTIEVDGKNYWICDEAFPDENGEEIVIGDSVVFRIQSDGEDTVLESIEDEEEYEKVCNIWEKQIEEIDFEEGDFDLLEVEEKEEE</sequence>
<name>A0AA45HHU6_9BACT</name>
<reference evidence="1 2" key="1">
    <citation type="submission" date="2018-05" db="EMBL/GenBank/DDBJ databases">
        <title>Genomic Encyclopedia of Type Strains, Phase IV (KMG-IV): sequencing the most valuable type-strain genomes for metagenomic binning, comparative biology and taxonomic classification.</title>
        <authorList>
            <person name="Goeker M."/>
        </authorList>
    </citation>
    <scope>NUCLEOTIDE SEQUENCE [LARGE SCALE GENOMIC DNA]</scope>
    <source>
        <strain evidence="1 2">DSM 24906</strain>
    </source>
</reference>